<dbReference type="RefSeq" id="WP_034547922.1">
    <property type="nucleotide sequence ID" value="NZ_CAUPJO010000028.1"/>
</dbReference>
<sequence>MKRLQMTFKNADSDRKSVSIANMKEDISAENVKEASKEIIETGVFTVKDKPFTKLSKAEVIETTKTILVEEQN</sequence>
<dbReference type="Proteomes" id="UP000245793">
    <property type="component" value="Unassembled WGS sequence"/>
</dbReference>
<reference evidence="1 2" key="1">
    <citation type="submission" date="2018-04" db="EMBL/GenBank/DDBJ databases">
        <title>Genomic Encyclopedia of Type Strains, Phase IV (KMG-IV): sequencing the most valuable type-strain genomes for metagenomic binning, comparative biology and taxonomic classification.</title>
        <authorList>
            <person name="Goeker M."/>
        </authorList>
    </citation>
    <scope>NUCLEOTIDE SEQUENCE [LARGE SCALE GENOMIC DNA]</scope>
    <source>
        <strain evidence="1 2">DSM 20705</strain>
    </source>
</reference>
<dbReference type="InterPro" id="IPR021321">
    <property type="entry name" value="DUF2922"/>
</dbReference>
<gene>
    <name evidence="1" type="ORF">C7381_101157</name>
</gene>
<comment type="caution">
    <text evidence="1">The sequence shown here is derived from an EMBL/GenBank/DDBJ whole genome shotgun (WGS) entry which is preliminary data.</text>
</comment>
<organism evidence="1 2">
    <name type="scientific">Ezakiella coagulans</name>
    <dbReference type="NCBI Taxonomy" id="46507"/>
    <lineage>
        <taxon>Bacteria</taxon>
        <taxon>Bacillati</taxon>
        <taxon>Bacillota</taxon>
        <taxon>Tissierellia</taxon>
        <taxon>Ezakiella</taxon>
    </lineage>
</organism>
<protein>
    <recommendedName>
        <fullName evidence="3">DUF2922 family protein</fullName>
    </recommendedName>
</protein>
<keyword evidence="2" id="KW-1185">Reference proteome</keyword>
<dbReference type="EMBL" id="QEKV01000001">
    <property type="protein sequence ID" value="PVY95631.1"/>
    <property type="molecule type" value="Genomic_DNA"/>
</dbReference>
<evidence type="ECO:0000313" key="1">
    <source>
        <dbReference type="EMBL" id="PVY95631.1"/>
    </source>
</evidence>
<evidence type="ECO:0008006" key="3">
    <source>
        <dbReference type="Google" id="ProtNLM"/>
    </source>
</evidence>
<dbReference type="Pfam" id="PF11148">
    <property type="entry name" value="DUF2922"/>
    <property type="match status" value="1"/>
</dbReference>
<evidence type="ECO:0000313" key="2">
    <source>
        <dbReference type="Proteomes" id="UP000245793"/>
    </source>
</evidence>
<proteinExistence type="predicted"/>
<name>A0A2U1E6S9_9FIRM</name>
<dbReference type="AlphaFoldDB" id="A0A2U1E6S9"/>
<accession>A0A2U1E6S9</accession>